<dbReference type="GeneID" id="68848673"/>
<evidence type="ECO:0000256" key="4">
    <source>
        <dbReference type="ARBA" id="ARBA00022617"/>
    </source>
</evidence>
<organism evidence="14 15">
    <name type="scientific">Roseibium aggregatum (strain ATCC 25650 / DSM 13394 / JCM 20685 / NBRC 16684 / NCIMB 2208 / IAM 12614 / B1)</name>
    <name type="common">Stappia aggregata</name>
    <dbReference type="NCBI Taxonomy" id="384765"/>
    <lineage>
        <taxon>Bacteria</taxon>
        <taxon>Pseudomonadati</taxon>
        <taxon>Pseudomonadota</taxon>
        <taxon>Alphaproteobacteria</taxon>
        <taxon>Hyphomicrobiales</taxon>
        <taxon>Stappiaceae</taxon>
        <taxon>Roseibium</taxon>
    </lineage>
</organism>
<dbReference type="EMBL" id="AAUW01000018">
    <property type="protein sequence ID" value="EAV41827.1"/>
    <property type="molecule type" value="Genomic_DNA"/>
</dbReference>
<comment type="cofactor">
    <cofactor evidence="1">
        <name>heme b</name>
        <dbReference type="ChEBI" id="CHEBI:60344"/>
    </cofactor>
</comment>
<dbReference type="CDD" id="cd08760">
    <property type="entry name" value="Cyt_b561_FRRS1_like"/>
    <property type="match status" value="1"/>
</dbReference>
<dbReference type="GO" id="GO:0046872">
    <property type="term" value="F:metal ion binding"/>
    <property type="evidence" value="ECO:0007669"/>
    <property type="project" value="UniProtKB-KW"/>
</dbReference>
<evidence type="ECO:0000256" key="2">
    <source>
        <dbReference type="ARBA" id="ARBA00004141"/>
    </source>
</evidence>
<feature type="transmembrane region" description="Helical" evidence="12">
    <location>
        <begin position="30"/>
        <end position="47"/>
    </location>
</feature>
<name>A0NZE8_ROSAI</name>
<evidence type="ECO:0000313" key="15">
    <source>
        <dbReference type="Proteomes" id="UP000004848"/>
    </source>
</evidence>
<dbReference type="GO" id="GO:0140575">
    <property type="term" value="F:transmembrane monodehydroascorbate reductase activity"/>
    <property type="evidence" value="ECO:0007669"/>
    <property type="project" value="InterPro"/>
</dbReference>
<dbReference type="OrthoDB" id="8687683at2"/>
<accession>A0NZE8</accession>
<evidence type="ECO:0000256" key="11">
    <source>
        <dbReference type="SAM" id="MobiDB-lite"/>
    </source>
</evidence>
<keyword evidence="8 12" id="KW-1133">Transmembrane helix</keyword>
<feature type="region of interest" description="Disordered" evidence="11">
    <location>
        <begin position="220"/>
        <end position="242"/>
    </location>
</feature>
<dbReference type="RefSeq" id="WP_006938060.1">
    <property type="nucleotide sequence ID" value="NZ_AAUW01000018.1"/>
</dbReference>
<keyword evidence="3" id="KW-0813">Transport</keyword>
<evidence type="ECO:0000256" key="9">
    <source>
        <dbReference type="ARBA" id="ARBA00023004"/>
    </source>
</evidence>
<dbReference type="Gene3D" id="1.20.120.1770">
    <property type="match status" value="1"/>
</dbReference>
<evidence type="ECO:0000256" key="10">
    <source>
        <dbReference type="ARBA" id="ARBA00023136"/>
    </source>
</evidence>
<dbReference type="PANTHER" id="PTHR15422">
    <property type="entry name" value="OS05G0565100 PROTEIN"/>
    <property type="match status" value="1"/>
</dbReference>
<evidence type="ECO:0000256" key="3">
    <source>
        <dbReference type="ARBA" id="ARBA00022448"/>
    </source>
</evidence>
<feature type="compositionally biased region" description="Polar residues" evidence="11">
    <location>
        <begin position="224"/>
        <end position="235"/>
    </location>
</feature>
<evidence type="ECO:0000256" key="12">
    <source>
        <dbReference type="SAM" id="Phobius"/>
    </source>
</evidence>
<dbReference type="eggNOG" id="ENOG5030N08">
    <property type="taxonomic scope" value="Bacteria"/>
</dbReference>
<feature type="transmembrane region" description="Helical" evidence="12">
    <location>
        <begin position="68"/>
        <end position="89"/>
    </location>
</feature>
<dbReference type="InterPro" id="IPR045150">
    <property type="entry name" value="CYB561D1/2"/>
</dbReference>
<reference evidence="14 15" key="1">
    <citation type="submission" date="2006-05" db="EMBL/GenBank/DDBJ databases">
        <authorList>
            <person name="King G."/>
            <person name="Ferriera S."/>
            <person name="Johnson J."/>
            <person name="Kravitz S."/>
            <person name="Beeson K."/>
            <person name="Sutton G."/>
            <person name="Rogers Y.-H."/>
            <person name="Friedman R."/>
            <person name="Frazier M."/>
            <person name="Venter J.C."/>
        </authorList>
    </citation>
    <scope>NUCLEOTIDE SEQUENCE [LARGE SCALE GENOMIC DNA]</scope>
    <source>
        <strain evidence="15">ATCC 25650 / DSM 13394 / JCM 20685 / NBRC 16684 / NCIMB 2208 / IAM 12614 / B1</strain>
    </source>
</reference>
<keyword evidence="6" id="KW-0479">Metal-binding</keyword>
<gene>
    <name evidence="14" type="ORF">SIAM614_31181</name>
</gene>
<feature type="domain" description="Cytochrome b561" evidence="13">
    <location>
        <begin position="1"/>
        <end position="209"/>
    </location>
</feature>
<keyword evidence="4" id="KW-0349">Heme</keyword>
<protein>
    <recommendedName>
        <fullName evidence="13">Cytochrome b561 domain-containing protein</fullName>
    </recommendedName>
</protein>
<evidence type="ECO:0000256" key="7">
    <source>
        <dbReference type="ARBA" id="ARBA00022982"/>
    </source>
</evidence>
<dbReference type="GO" id="GO:0020037">
    <property type="term" value="F:heme binding"/>
    <property type="evidence" value="ECO:0007669"/>
    <property type="project" value="TreeGrafter"/>
</dbReference>
<feature type="transmembrane region" description="Helical" evidence="12">
    <location>
        <begin position="155"/>
        <end position="174"/>
    </location>
</feature>
<dbReference type="Pfam" id="PF03188">
    <property type="entry name" value="Cytochrom_B561"/>
    <property type="match status" value="1"/>
</dbReference>
<proteinExistence type="predicted"/>
<evidence type="ECO:0000259" key="13">
    <source>
        <dbReference type="PROSITE" id="PS50939"/>
    </source>
</evidence>
<comment type="caution">
    <text evidence="14">The sequence shown here is derived from an EMBL/GenBank/DDBJ whole genome shotgun (WGS) entry which is preliminary data.</text>
</comment>
<evidence type="ECO:0000313" key="14">
    <source>
        <dbReference type="EMBL" id="EAV41827.1"/>
    </source>
</evidence>
<evidence type="ECO:0000256" key="8">
    <source>
        <dbReference type="ARBA" id="ARBA00022989"/>
    </source>
</evidence>
<keyword evidence="9" id="KW-0408">Iron</keyword>
<dbReference type="SMART" id="SM00665">
    <property type="entry name" value="B561"/>
    <property type="match status" value="1"/>
</dbReference>
<dbReference type="PANTHER" id="PTHR15422:SF24">
    <property type="entry name" value="DOMON RELATED DOMAIN-CONTAINING PROTEIN"/>
    <property type="match status" value="1"/>
</dbReference>
<dbReference type="Proteomes" id="UP000004848">
    <property type="component" value="Unassembled WGS sequence"/>
</dbReference>
<dbReference type="GO" id="GO:0016020">
    <property type="term" value="C:membrane"/>
    <property type="evidence" value="ECO:0007669"/>
    <property type="project" value="UniProtKB-SubCell"/>
</dbReference>
<sequence length="242" mass="26963">MMLEWLISPMDPDRVHDVGLALSWHARTMVLGWGILAPLAILTARYLKVLPSQNWPRELDNKTWWRCHWMGQSVVLVLSAVGLCLVLLSSQNTGHEQMHRSFGYCVLALGCFQGLSGLLRGTKGGPTSPVPDGSLRGDHYDMTLRRQLFESFHKIFGYLALVMMMGAVGSGLWATNAPRWMWFVLSLWWTGLTAAALVLQRNGWAVDTYQAIWGPDPVHPGNRTGKSAQAATTAICSKKRDM</sequence>
<dbReference type="InterPro" id="IPR006593">
    <property type="entry name" value="Cyt_b561/ferric_Rdtase_TM"/>
</dbReference>
<keyword evidence="7" id="KW-0249">Electron transport</keyword>
<feature type="transmembrane region" description="Helical" evidence="12">
    <location>
        <begin position="180"/>
        <end position="199"/>
    </location>
</feature>
<dbReference type="AlphaFoldDB" id="A0NZE8"/>
<evidence type="ECO:0000256" key="1">
    <source>
        <dbReference type="ARBA" id="ARBA00001970"/>
    </source>
</evidence>
<keyword evidence="5 12" id="KW-0812">Transmembrane</keyword>
<dbReference type="PROSITE" id="PS50939">
    <property type="entry name" value="CYTOCHROME_B561"/>
    <property type="match status" value="1"/>
</dbReference>
<evidence type="ECO:0000256" key="5">
    <source>
        <dbReference type="ARBA" id="ARBA00022692"/>
    </source>
</evidence>
<keyword evidence="10 12" id="KW-0472">Membrane</keyword>
<evidence type="ECO:0000256" key="6">
    <source>
        <dbReference type="ARBA" id="ARBA00022723"/>
    </source>
</evidence>
<comment type="subcellular location">
    <subcellularLocation>
        <location evidence="2">Membrane</location>
        <topology evidence="2">Multi-pass membrane protein</topology>
    </subcellularLocation>
</comment>